<dbReference type="InterPro" id="IPR043143">
    <property type="entry name" value="Mal/L-sulf/L-lact_DH-like_NADP"/>
</dbReference>
<protein>
    <submittedName>
        <fullName evidence="3">Uncharacterized protein</fullName>
    </submittedName>
</protein>
<sequence length="376" mass="40293">MCEKWIPVPPYAYNLLVGAAAPPVMLKKGGAAPCMKLTSPTILNWIYHMQITIDDARRLVEGVMIAHGQKQKQAAIIAEHIIDCELRGLGYGGLARVISIAERLQRSGSPETGVEIIHETPVSARLRGNDNLGYIVAHEATVIAIEKAKASGLSMVGANETWYTGMLSVYAEMASSKGLVTMIASNATPWVAPHGAVEGRFGTNPICFGFPSLDDPIIWDIGTSSIMHAEAVLAKRNGQLLDPGRAFDDKGQPTRDPVAALAGAFTPWGGHKGSGLGHVVQLLGILAGSPTQPPELADFGFLIVAMKPDLMMPEPDYRAQVSAYADAVRNARPEDGGQSVRMPFDRSVADRRGRLSEGQINVPEFVIERLNGMLAP</sequence>
<proteinExistence type="inferred from homology"/>
<evidence type="ECO:0000313" key="3">
    <source>
        <dbReference type="EMBL" id="SVA66423.1"/>
    </source>
</evidence>
<gene>
    <name evidence="3" type="ORF">METZ01_LOCUS119277</name>
</gene>
<dbReference type="PANTHER" id="PTHR11091">
    <property type="entry name" value="OXIDOREDUCTASE-RELATED"/>
    <property type="match status" value="1"/>
</dbReference>
<dbReference type="InterPro" id="IPR003767">
    <property type="entry name" value="Malate/L-lactate_DH-like"/>
</dbReference>
<dbReference type="GO" id="GO:0016491">
    <property type="term" value="F:oxidoreductase activity"/>
    <property type="evidence" value="ECO:0007669"/>
    <property type="project" value="UniProtKB-KW"/>
</dbReference>
<evidence type="ECO:0000256" key="1">
    <source>
        <dbReference type="ARBA" id="ARBA00006056"/>
    </source>
</evidence>
<evidence type="ECO:0000256" key="2">
    <source>
        <dbReference type="ARBA" id="ARBA00023002"/>
    </source>
</evidence>
<comment type="similarity">
    <text evidence="1">Belongs to the LDH2/MDH2 oxidoreductase family.</text>
</comment>
<dbReference type="EMBL" id="UINC01015846">
    <property type="protein sequence ID" value="SVA66423.1"/>
    <property type="molecule type" value="Genomic_DNA"/>
</dbReference>
<dbReference type="Pfam" id="PF02615">
    <property type="entry name" value="Ldh_2"/>
    <property type="match status" value="1"/>
</dbReference>
<organism evidence="3">
    <name type="scientific">marine metagenome</name>
    <dbReference type="NCBI Taxonomy" id="408172"/>
    <lineage>
        <taxon>unclassified sequences</taxon>
        <taxon>metagenomes</taxon>
        <taxon>ecological metagenomes</taxon>
    </lineage>
</organism>
<name>A0A381XQB8_9ZZZZ</name>
<dbReference type="SUPFAM" id="SSF89733">
    <property type="entry name" value="L-sulfolactate dehydrogenase-like"/>
    <property type="match status" value="1"/>
</dbReference>
<keyword evidence="2" id="KW-0560">Oxidoreductase</keyword>
<dbReference type="Gene3D" id="3.30.1370.60">
    <property type="entry name" value="Hypothetical oxidoreductase yiak, domain 2"/>
    <property type="match status" value="1"/>
</dbReference>
<dbReference type="AlphaFoldDB" id="A0A381XQB8"/>
<dbReference type="Gene3D" id="1.10.1530.10">
    <property type="match status" value="1"/>
</dbReference>
<reference evidence="3" key="1">
    <citation type="submission" date="2018-05" db="EMBL/GenBank/DDBJ databases">
        <authorList>
            <person name="Lanie J.A."/>
            <person name="Ng W.-L."/>
            <person name="Kazmierczak K.M."/>
            <person name="Andrzejewski T.M."/>
            <person name="Davidsen T.M."/>
            <person name="Wayne K.J."/>
            <person name="Tettelin H."/>
            <person name="Glass J.I."/>
            <person name="Rusch D."/>
            <person name="Podicherti R."/>
            <person name="Tsui H.-C.T."/>
            <person name="Winkler M.E."/>
        </authorList>
    </citation>
    <scope>NUCLEOTIDE SEQUENCE</scope>
</reference>
<dbReference type="PANTHER" id="PTHR11091:SF0">
    <property type="entry name" value="MALATE DEHYDROGENASE"/>
    <property type="match status" value="1"/>
</dbReference>
<dbReference type="InterPro" id="IPR036111">
    <property type="entry name" value="Mal/L-sulfo/L-lacto_DH-like_sf"/>
</dbReference>
<accession>A0A381XQB8</accession>
<dbReference type="InterPro" id="IPR043144">
    <property type="entry name" value="Mal/L-sulf/L-lact_DH-like_ah"/>
</dbReference>